<organism evidence="5">
    <name type="scientific">Ignisphaera aggregans</name>
    <dbReference type="NCBI Taxonomy" id="334771"/>
    <lineage>
        <taxon>Archaea</taxon>
        <taxon>Thermoproteota</taxon>
        <taxon>Thermoprotei</taxon>
        <taxon>Desulfurococcales</taxon>
        <taxon>Desulfurococcaceae</taxon>
        <taxon>Ignisphaera</taxon>
    </lineage>
</organism>
<evidence type="ECO:0000256" key="2">
    <source>
        <dbReference type="ARBA" id="ARBA00023004"/>
    </source>
</evidence>
<gene>
    <name evidence="5" type="ORF">ENL47_08285</name>
</gene>
<evidence type="ECO:0000313" key="5">
    <source>
        <dbReference type="EMBL" id="HHR96780.1"/>
    </source>
</evidence>
<reference evidence="5" key="1">
    <citation type="journal article" date="2020" name="mSystems">
        <title>Genome- and Community-Level Interaction Insights into Carbon Utilization and Element Cycling Functions of Hydrothermarchaeota in Hydrothermal Sediment.</title>
        <authorList>
            <person name="Zhou Z."/>
            <person name="Liu Y."/>
            <person name="Xu W."/>
            <person name="Pan J."/>
            <person name="Luo Z.H."/>
            <person name="Li M."/>
        </authorList>
    </citation>
    <scope>NUCLEOTIDE SEQUENCE [LARGE SCALE GENOMIC DNA]</scope>
    <source>
        <strain evidence="5">SpSt-1</strain>
    </source>
</reference>
<dbReference type="Pfam" id="PF04055">
    <property type="entry name" value="Radical_SAM"/>
    <property type="match status" value="1"/>
</dbReference>
<feature type="domain" description="Radical SAM core" evidence="4">
    <location>
        <begin position="27"/>
        <end position="183"/>
    </location>
</feature>
<proteinExistence type="predicted"/>
<dbReference type="SFLD" id="SFLDS00029">
    <property type="entry name" value="Radical_SAM"/>
    <property type="match status" value="1"/>
</dbReference>
<dbReference type="PANTHER" id="PTHR43432">
    <property type="entry name" value="SLR0285 PROTEIN"/>
    <property type="match status" value="1"/>
</dbReference>
<dbReference type="GO" id="GO:0051536">
    <property type="term" value="F:iron-sulfur cluster binding"/>
    <property type="evidence" value="ECO:0007669"/>
    <property type="project" value="UniProtKB-KW"/>
</dbReference>
<protein>
    <submittedName>
        <fullName evidence="5">Radical SAM protein</fullName>
    </submittedName>
</protein>
<dbReference type="InterPro" id="IPR007197">
    <property type="entry name" value="rSAM"/>
</dbReference>
<dbReference type="PANTHER" id="PTHR43432:SF6">
    <property type="entry name" value="RADICAL SAM CORE DOMAIN-CONTAINING PROTEIN"/>
    <property type="match status" value="1"/>
</dbReference>
<dbReference type="CDD" id="cd01335">
    <property type="entry name" value="Radical_SAM"/>
    <property type="match status" value="1"/>
</dbReference>
<evidence type="ECO:0000256" key="1">
    <source>
        <dbReference type="ARBA" id="ARBA00022723"/>
    </source>
</evidence>
<dbReference type="InterPro" id="IPR040086">
    <property type="entry name" value="MJ0683-like"/>
</dbReference>
<dbReference type="GO" id="GO:0003824">
    <property type="term" value="F:catalytic activity"/>
    <property type="evidence" value="ECO:0007669"/>
    <property type="project" value="InterPro"/>
</dbReference>
<dbReference type="SFLD" id="SFLDG01084">
    <property type="entry name" value="Uncharacterised_Radical_SAM_Su"/>
    <property type="match status" value="1"/>
</dbReference>
<comment type="caution">
    <text evidence="5">The sequence shown here is derived from an EMBL/GenBank/DDBJ whole genome shotgun (WGS) entry which is preliminary data.</text>
</comment>
<name>A0A7C5Z010_9CREN</name>
<keyword evidence="1" id="KW-0479">Metal-binding</keyword>
<evidence type="ECO:0000256" key="3">
    <source>
        <dbReference type="ARBA" id="ARBA00023014"/>
    </source>
</evidence>
<keyword evidence="2" id="KW-0408">Iron</keyword>
<evidence type="ECO:0000259" key="4">
    <source>
        <dbReference type="Pfam" id="PF04055"/>
    </source>
</evidence>
<accession>A0A7C5Z010</accession>
<dbReference type="Gene3D" id="3.80.30.30">
    <property type="match status" value="1"/>
</dbReference>
<dbReference type="GO" id="GO:0046872">
    <property type="term" value="F:metal ion binding"/>
    <property type="evidence" value="ECO:0007669"/>
    <property type="project" value="UniProtKB-KW"/>
</dbReference>
<dbReference type="AlphaFoldDB" id="A0A7C5Z010"/>
<sequence>MRFRIIEVEVKQALSKSGLPDLDYALNPYVGCVHGCLYCYAKAYTRYKKVVDNWGRIVLVKKNLIPTLLREVKKVKKGSVGIGTITDPYQPVEAIYKLSRRSIEALAENGFKISIQTKSSLILRDIDILRMYRDIVDVGITITSTFNTSPMILLEPYSSPPKARIETLRKLSRANQYPFTYFITWNAIFHDWDRL</sequence>
<keyword evidence="3" id="KW-0411">Iron-sulfur</keyword>
<dbReference type="EMBL" id="DRUB01000166">
    <property type="protein sequence ID" value="HHR96780.1"/>
    <property type="molecule type" value="Genomic_DNA"/>
</dbReference>